<dbReference type="Proteomes" id="UP001280581">
    <property type="component" value="Unassembled WGS sequence"/>
</dbReference>
<evidence type="ECO:0000313" key="2">
    <source>
        <dbReference type="EMBL" id="KAK3202160.1"/>
    </source>
</evidence>
<dbReference type="SUPFAM" id="SSF56112">
    <property type="entry name" value="Protein kinase-like (PK-like)"/>
    <property type="match status" value="1"/>
</dbReference>
<dbReference type="InterPro" id="IPR011009">
    <property type="entry name" value="Kinase-like_dom_sf"/>
</dbReference>
<feature type="region of interest" description="Disordered" evidence="1">
    <location>
        <begin position="1"/>
        <end position="20"/>
    </location>
</feature>
<protein>
    <recommendedName>
        <fullName evidence="4">Protein kinase domain-containing protein</fullName>
    </recommendedName>
</protein>
<organism evidence="2 3">
    <name type="scientific">Pseudopithomyces chartarum</name>
    <dbReference type="NCBI Taxonomy" id="1892770"/>
    <lineage>
        <taxon>Eukaryota</taxon>
        <taxon>Fungi</taxon>
        <taxon>Dikarya</taxon>
        <taxon>Ascomycota</taxon>
        <taxon>Pezizomycotina</taxon>
        <taxon>Dothideomycetes</taxon>
        <taxon>Pleosporomycetidae</taxon>
        <taxon>Pleosporales</taxon>
        <taxon>Massarineae</taxon>
        <taxon>Didymosphaeriaceae</taxon>
        <taxon>Pseudopithomyces</taxon>
    </lineage>
</organism>
<gene>
    <name evidence="2" type="ORF">GRF29_161g306352</name>
</gene>
<sequence length="639" mass="72081">MSVPHTPQKGPNFPVGSPKVPKNLPSNSVIAIVDIDVPEAIKANLDSPFTLEKHNIDPNNNEPRGARVFLHHLPDHSTYSFGAPKRGEEYDVYIPIRLVTKKLFELDIDGGAKMWRIRATAKTIITVDGQKIQKEQPPSRKTKNLVALPNLMLLDASQCVNITFEDRNGRMTVNLWLVHPGDLLNVHEEREEEAQNSTPLHLDSSQSSPSGSRNGAGDHYIWDRFAEPVSHKSYRVVHQFTGEVKIAKVFLQGDTAVKDRDLEFLIFAKENLHRSLVRYQKAILLDGVPAVITDKHDSMVSFAAMEPGLPDMHPGLRCKLATQMFRPLFSAVDWLHRNKVFHGSLTSASVLLRVVDDVIVKLLLVDYSSVYLTDLGESMPEKLIRHEGSQVVDIIATCANIWGFRKTPLPEKRALRDVNIRTAAAEQSHRIMKLGAADWSHRNPELFQDKIEPELREEMARLERDWAKARLAQIANIELLHIGSMPRVRLDKIKTHWENSTAGKTAPKGYPMILTLGHSWLDELIDGLYSTSRFYQFPSPSTICSKLLSLEGEGPKPWQTFRVQQSHIVEIHLVEKEKEQSAILIGSRQLANYLAICCEVYSVLRDIILAEYEQNIVPNGDMVSPGHVEAFLKALVERT</sequence>
<proteinExistence type="predicted"/>
<keyword evidence="3" id="KW-1185">Reference proteome</keyword>
<evidence type="ECO:0008006" key="4">
    <source>
        <dbReference type="Google" id="ProtNLM"/>
    </source>
</evidence>
<reference evidence="2 3" key="1">
    <citation type="submission" date="2021-02" db="EMBL/GenBank/DDBJ databases">
        <title>Genome assembly of Pseudopithomyces chartarum.</title>
        <authorList>
            <person name="Jauregui R."/>
            <person name="Singh J."/>
            <person name="Voisey C."/>
        </authorList>
    </citation>
    <scope>NUCLEOTIDE SEQUENCE [LARGE SCALE GENOMIC DNA]</scope>
    <source>
        <strain evidence="2 3">AGR01</strain>
    </source>
</reference>
<dbReference type="AlphaFoldDB" id="A0AAN6REB9"/>
<feature type="region of interest" description="Disordered" evidence="1">
    <location>
        <begin position="188"/>
        <end position="215"/>
    </location>
</feature>
<comment type="caution">
    <text evidence="2">The sequence shown here is derived from an EMBL/GenBank/DDBJ whole genome shotgun (WGS) entry which is preliminary data.</text>
</comment>
<name>A0AAN6REB9_9PLEO</name>
<accession>A0AAN6REB9</accession>
<evidence type="ECO:0000313" key="3">
    <source>
        <dbReference type="Proteomes" id="UP001280581"/>
    </source>
</evidence>
<evidence type="ECO:0000256" key="1">
    <source>
        <dbReference type="SAM" id="MobiDB-lite"/>
    </source>
</evidence>
<dbReference type="EMBL" id="WVTA01000014">
    <property type="protein sequence ID" value="KAK3202160.1"/>
    <property type="molecule type" value="Genomic_DNA"/>
</dbReference>